<organism evidence="2 3">
    <name type="scientific">Candidatus Yanofskybacteria bacterium GW2011_GWD2_39_48</name>
    <dbReference type="NCBI Taxonomy" id="1619031"/>
    <lineage>
        <taxon>Bacteria</taxon>
        <taxon>Candidatus Yanofskyibacteriota</taxon>
    </lineage>
</organism>
<dbReference type="Proteomes" id="UP000034764">
    <property type="component" value="Unassembled WGS sequence"/>
</dbReference>
<keyword evidence="1" id="KW-0812">Transmembrane</keyword>
<keyword evidence="1" id="KW-1133">Transmembrane helix</keyword>
<proteinExistence type="predicted"/>
<dbReference type="AlphaFoldDB" id="A0A0G0RLH2"/>
<evidence type="ECO:0000313" key="2">
    <source>
        <dbReference type="EMBL" id="KKR23340.1"/>
    </source>
</evidence>
<sequence>MPLPEQLTVLNAKCKRGSQVIQTNSWLAINLMLIGLFVLMLFVYVIQMNGITANNYRIKTLTDRISLLNETNSSLSVSRTVIDDVGIIMEFAKSNNMIKGDGSVALYGDAGVAMQR</sequence>
<protein>
    <submittedName>
        <fullName evidence="2">Uncharacterized protein</fullName>
    </submittedName>
</protein>
<evidence type="ECO:0000313" key="3">
    <source>
        <dbReference type="Proteomes" id="UP000034764"/>
    </source>
</evidence>
<comment type="caution">
    <text evidence="2">The sequence shown here is derived from an EMBL/GenBank/DDBJ whole genome shotgun (WGS) entry which is preliminary data.</text>
</comment>
<keyword evidence="1" id="KW-0472">Membrane</keyword>
<evidence type="ECO:0000256" key="1">
    <source>
        <dbReference type="SAM" id="Phobius"/>
    </source>
</evidence>
<accession>A0A0G0RLH2</accession>
<feature type="transmembrane region" description="Helical" evidence="1">
    <location>
        <begin position="26"/>
        <end position="46"/>
    </location>
</feature>
<gene>
    <name evidence="2" type="ORF">UT53_C0023G0006</name>
</gene>
<reference evidence="2 3" key="1">
    <citation type="journal article" date="2015" name="Nature">
        <title>rRNA introns, odd ribosomes, and small enigmatic genomes across a large radiation of phyla.</title>
        <authorList>
            <person name="Brown C.T."/>
            <person name="Hug L.A."/>
            <person name="Thomas B.C."/>
            <person name="Sharon I."/>
            <person name="Castelle C.J."/>
            <person name="Singh A."/>
            <person name="Wilkins M.J."/>
            <person name="Williams K.H."/>
            <person name="Banfield J.F."/>
        </authorList>
    </citation>
    <scope>NUCLEOTIDE SEQUENCE [LARGE SCALE GENOMIC DNA]</scope>
</reference>
<dbReference type="EMBL" id="LBXD01000023">
    <property type="protein sequence ID" value="KKR23340.1"/>
    <property type="molecule type" value="Genomic_DNA"/>
</dbReference>
<name>A0A0G0RLH2_9BACT</name>